<dbReference type="SMART" id="SM00911">
    <property type="entry name" value="HWE_HK"/>
    <property type="match status" value="1"/>
</dbReference>
<evidence type="ECO:0000256" key="2">
    <source>
        <dbReference type="ARBA" id="ARBA00012438"/>
    </source>
</evidence>
<keyword evidence="9" id="KW-0812">Transmembrane</keyword>
<feature type="transmembrane region" description="Helical" evidence="9">
    <location>
        <begin position="243"/>
        <end position="264"/>
    </location>
</feature>
<evidence type="ECO:0000313" key="11">
    <source>
        <dbReference type="EMBL" id="GGA73338.1"/>
    </source>
</evidence>
<dbReference type="PANTHER" id="PTHR41523:SF7">
    <property type="entry name" value="HISTIDINE KINASE"/>
    <property type="match status" value="1"/>
</dbReference>
<keyword evidence="5" id="KW-0547">Nucleotide-binding</keyword>
<sequence>MLKRNDLAQREITTTLAAGMAASIAEAVDRELNGVITTLRVMATSPTLANNDLGPFYTRAVDALAGTGSYLLIIDQGFNLLMNTRVPFGTPLGKSVNPALVETALSSRATNVSNIFYGAIPDRWVFNVLYPVFPENQPPRVLAISQNADSMATTLSQHLLRGGWHASLLDRENKVIVSTSADDTVGEPFFLNVGNSSSAGMVRYTEGGDELYLTVMDESNFSGWKVVAWAPVSVIESPMRRTLSLLFAGSLIVLVIGAGTALMVGRQITRPIRRLAADARRLGAGEPVSGAIYPITEMTTVSSALAEAARNRKQAENEIRLLMREVAHRAKNQLTVVSSMAKQTARHARSLPTFLDSFQKRIYGLARSTDLLIAGGAVGVELKELITVQVEPFRPDDPKRLEINGPAFRLANQAAQTIGLAIHELATNASKYGAFSASGGKLHVSWKIEGEALVFVWQEFVSRARRKPVIRSGFGTEIIDRMLGGTFDAEIERNFLPKGLECIFRIPVARIAAESVHVVQAAAE</sequence>
<evidence type="ECO:0000259" key="10">
    <source>
        <dbReference type="SMART" id="SM00911"/>
    </source>
</evidence>
<keyword evidence="7" id="KW-0067">ATP-binding</keyword>
<evidence type="ECO:0000256" key="1">
    <source>
        <dbReference type="ARBA" id="ARBA00000085"/>
    </source>
</evidence>
<dbReference type="EC" id="2.7.13.3" evidence="2"/>
<evidence type="ECO:0000256" key="3">
    <source>
        <dbReference type="ARBA" id="ARBA00022553"/>
    </source>
</evidence>
<evidence type="ECO:0000256" key="6">
    <source>
        <dbReference type="ARBA" id="ARBA00022777"/>
    </source>
</evidence>
<comment type="catalytic activity">
    <reaction evidence="1">
        <text>ATP + protein L-histidine = ADP + protein N-phospho-L-histidine.</text>
        <dbReference type="EC" id="2.7.13.3"/>
    </reaction>
</comment>
<evidence type="ECO:0000256" key="7">
    <source>
        <dbReference type="ARBA" id="ARBA00022840"/>
    </source>
</evidence>
<keyword evidence="3" id="KW-0597">Phosphoprotein</keyword>
<dbReference type="Gene3D" id="1.10.287.130">
    <property type="match status" value="1"/>
</dbReference>
<keyword evidence="9" id="KW-0472">Membrane</keyword>
<evidence type="ECO:0000256" key="8">
    <source>
        <dbReference type="SAM" id="Coils"/>
    </source>
</evidence>
<dbReference type="Gene3D" id="3.30.565.10">
    <property type="entry name" value="Histidine kinase-like ATPase, C-terminal domain"/>
    <property type="match status" value="1"/>
</dbReference>
<dbReference type="PANTHER" id="PTHR41523">
    <property type="entry name" value="TWO-COMPONENT SYSTEM SENSOR PROTEIN"/>
    <property type="match status" value="1"/>
</dbReference>
<dbReference type="GO" id="GO:0005524">
    <property type="term" value="F:ATP binding"/>
    <property type="evidence" value="ECO:0007669"/>
    <property type="project" value="UniProtKB-KW"/>
</dbReference>
<dbReference type="Pfam" id="PF07536">
    <property type="entry name" value="HWE_HK"/>
    <property type="match status" value="1"/>
</dbReference>
<keyword evidence="4" id="KW-0808">Transferase</keyword>
<organism evidence="11 12">
    <name type="scientific">Nitratireductor aestuarii</name>
    <dbReference type="NCBI Taxonomy" id="1735103"/>
    <lineage>
        <taxon>Bacteria</taxon>
        <taxon>Pseudomonadati</taxon>
        <taxon>Pseudomonadota</taxon>
        <taxon>Alphaproteobacteria</taxon>
        <taxon>Hyphomicrobiales</taxon>
        <taxon>Phyllobacteriaceae</taxon>
        <taxon>Nitratireductor</taxon>
    </lineage>
</organism>
<evidence type="ECO:0000313" key="12">
    <source>
        <dbReference type="Proteomes" id="UP000636264"/>
    </source>
</evidence>
<dbReference type="InterPro" id="IPR011102">
    <property type="entry name" value="Sig_transdc_His_kinase_HWE"/>
</dbReference>
<accession>A0A916RX25</accession>
<reference evidence="11" key="1">
    <citation type="journal article" date="2014" name="Int. J. Syst. Evol. Microbiol.">
        <title>Complete genome sequence of Corynebacterium casei LMG S-19264T (=DSM 44701T), isolated from a smear-ripened cheese.</title>
        <authorList>
            <consortium name="US DOE Joint Genome Institute (JGI-PGF)"/>
            <person name="Walter F."/>
            <person name="Albersmeier A."/>
            <person name="Kalinowski J."/>
            <person name="Ruckert C."/>
        </authorList>
    </citation>
    <scope>NUCLEOTIDE SEQUENCE</scope>
    <source>
        <strain evidence="11">CGMCC 1.15320</strain>
    </source>
</reference>
<evidence type="ECO:0000256" key="4">
    <source>
        <dbReference type="ARBA" id="ARBA00022679"/>
    </source>
</evidence>
<evidence type="ECO:0000256" key="9">
    <source>
        <dbReference type="SAM" id="Phobius"/>
    </source>
</evidence>
<keyword evidence="12" id="KW-1185">Reference proteome</keyword>
<keyword evidence="8" id="KW-0175">Coiled coil</keyword>
<dbReference type="EMBL" id="BMIF01000009">
    <property type="protein sequence ID" value="GGA73338.1"/>
    <property type="molecule type" value="Genomic_DNA"/>
</dbReference>
<protein>
    <recommendedName>
        <fullName evidence="2">histidine kinase</fullName>
        <ecNumber evidence="2">2.7.13.3</ecNumber>
    </recommendedName>
</protein>
<feature type="coiled-coil region" evidence="8">
    <location>
        <begin position="298"/>
        <end position="332"/>
    </location>
</feature>
<dbReference type="InterPro" id="IPR036890">
    <property type="entry name" value="HATPase_C_sf"/>
</dbReference>
<dbReference type="GO" id="GO:0004673">
    <property type="term" value="F:protein histidine kinase activity"/>
    <property type="evidence" value="ECO:0007669"/>
    <property type="project" value="UniProtKB-EC"/>
</dbReference>
<keyword evidence="6 11" id="KW-0418">Kinase</keyword>
<dbReference type="RefSeq" id="WP_244630382.1">
    <property type="nucleotide sequence ID" value="NZ_BMIF01000009.1"/>
</dbReference>
<evidence type="ECO:0000256" key="5">
    <source>
        <dbReference type="ARBA" id="ARBA00022741"/>
    </source>
</evidence>
<dbReference type="Proteomes" id="UP000636264">
    <property type="component" value="Unassembled WGS sequence"/>
</dbReference>
<proteinExistence type="predicted"/>
<name>A0A916RX25_9HYPH</name>
<dbReference type="AlphaFoldDB" id="A0A916RX25"/>
<reference evidence="11" key="2">
    <citation type="submission" date="2020-09" db="EMBL/GenBank/DDBJ databases">
        <authorList>
            <person name="Sun Q."/>
            <person name="Zhou Y."/>
        </authorList>
    </citation>
    <scope>NUCLEOTIDE SEQUENCE</scope>
    <source>
        <strain evidence="11">CGMCC 1.15320</strain>
    </source>
</reference>
<feature type="domain" description="Signal transduction histidine kinase HWE region" evidence="10">
    <location>
        <begin position="325"/>
        <end position="407"/>
    </location>
</feature>
<comment type="caution">
    <text evidence="11">The sequence shown here is derived from an EMBL/GenBank/DDBJ whole genome shotgun (WGS) entry which is preliminary data.</text>
</comment>
<keyword evidence="9" id="KW-1133">Transmembrane helix</keyword>
<gene>
    <name evidence="11" type="ORF">GCM10011385_29070</name>
</gene>